<dbReference type="OrthoDB" id="960345at2"/>
<keyword evidence="2" id="KW-1185">Reference proteome</keyword>
<name>A0A1I1VGU4_9BACT</name>
<dbReference type="Proteomes" id="UP000198598">
    <property type="component" value="Unassembled WGS sequence"/>
</dbReference>
<protein>
    <submittedName>
        <fullName evidence="1">Uncharacterized protein</fullName>
    </submittedName>
</protein>
<sequence length="119" mass="13261">MPSHALDQRLFERTNSLTDENNSTSASSPARVDLIDGWLEVIEGNASTVIIEEKLKELRDQLKLNHPDPDRVRELLFSLADHTSQVAQGSNTKEQTAGELENLAKTLRKLAGLQVVDNR</sequence>
<evidence type="ECO:0000313" key="1">
    <source>
        <dbReference type="EMBL" id="SFD79730.1"/>
    </source>
</evidence>
<dbReference type="EMBL" id="FOLQ01000007">
    <property type="protein sequence ID" value="SFD79730.1"/>
    <property type="molecule type" value="Genomic_DNA"/>
</dbReference>
<dbReference type="RefSeq" id="WP_093828951.1">
    <property type="nucleotide sequence ID" value="NZ_FOLQ01000007.1"/>
</dbReference>
<dbReference type="STRING" id="662367.SAMN05216167_10796"/>
<gene>
    <name evidence="1" type="ORF">SAMN05216167_10796</name>
</gene>
<dbReference type="AlphaFoldDB" id="A0A1I1VGU4"/>
<accession>A0A1I1VGU4</accession>
<evidence type="ECO:0000313" key="2">
    <source>
        <dbReference type="Proteomes" id="UP000198598"/>
    </source>
</evidence>
<reference evidence="1 2" key="1">
    <citation type="submission" date="2016-10" db="EMBL/GenBank/DDBJ databases">
        <authorList>
            <person name="de Groot N.N."/>
        </authorList>
    </citation>
    <scope>NUCLEOTIDE SEQUENCE [LARGE SCALE GENOMIC DNA]</scope>
    <source>
        <strain evidence="1 2">DSM 26130</strain>
    </source>
</reference>
<organism evidence="1 2">
    <name type="scientific">Spirosoma endophyticum</name>
    <dbReference type="NCBI Taxonomy" id="662367"/>
    <lineage>
        <taxon>Bacteria</taxon>
        <taxon>Pseudomonadati</taxon>
        <taxon>Bacteroidota</taxon>
        <taxon>Cytophagia</taxon>
        <taxon>Cytophagales</taxon>
        <taxon>Cytophagaceae</taxon>
        <taxon>Spirosoma</taxon>
    </lineage>
</organism>
<proteinExistence type="predicted"/>